<protein>
    <recommendedName>
        <fullName evidence="6">C2H2-type domain-containing protein</fullName>
    </recommendedName>
</protein>
<dbReference type="SMART" id="SM00355">
    <property type="entry name" value="ZnF_C2H2"/>
    <property type="match status" value="9"/>
</dbReference>
<gene>
    <name evidence="7" type="ORF">CHILSU_LOCUS7258</name>
</gene>
<feature type="domain" description="C2H2-type" evidence="6">
    <location>
        <begin position="323"/>
        <end position="350"/>
    </location>
</feature>
<feature type="domain" description="C2H2-type" evidence="6">
    <location>
        <begin position="266"/>
        <end position="294"/>
    </location>
</feature>
<sequence length="408" mass="46894">MFQIGEETFCPTGACVACATAAMAAQEFRFFVRNSQRIWLKAITVLNEVPKTNGPLVKSVCAFIKPDNLHIHTVKDYTGGDTKTMFSRLKNRLTRKAEVEKKTRTPRAGPTCKCPDCGKTFYSPYFLRVHLKNSGYKEACAQCGAIVRRGDEMREHLTKVHGESALLCRNCPMLFPDQSRLEKHEKNAHKFGSWTCCDCGRTFCGKSSFEMHSQMHAVRTCRSCGTQFSNRACYRIHRVKCEPDARPNAKSLPRNKRSNIRDPATFTCDYCGKSYHSRPQLKNHIIWIHMDVRPHQCQWCGKRFYTPSRLAEHSIVHTRERNFECDICGAKLVSKMAAIYHRRRHTGEKPYECEDCGERFISSSRRTEHAKRRHGKGPKMPCVLCSASFVRSHELRKHIERVHKPTST</sequence>
<feature type="domain" description="C2H2-type" evidence="6">
    <location>
        <begin position="351"/>
        <end position="378"/>
    </location>
</feature>
<keyword evidence="1" id="KW-0479">Metal-binding</keyword>
<accession>A0ABN8B434</accession>
<evidence type="ECO:0000313" key="7">
    <source>
        <dbReference type="EMBL" id="CAH0403960.1"/>
    </source>
</evidence>
<dbReference type="SUPFAM" id="SSF57667">
    <property type="entry name" value="beta-beta-alpha zinc fingers"/>
    <property type="match status" value="4"/>
</dbReference>
<dbReference type="EMBL" id="OU963919">
    <property type="protein sequence ID" value="CAH0403960.1"/>
    <property type="molecule type" value="Genomic_DNA"/>
</dbReference>
<feature type="domain" description="C2H2-type" evidence="6">
    <location>
        <begin position="166"/>
        <end position="189"/>
    </location>
</feature>
<evidence type="ECO:0000256" key="1">
    <source>
        <dbReference type="ARBA" id="ARBA00022723"/>
    </source>
</evidence>
<dbReference type="Proteomes" id="UP001153292">
    <property type="component" value="Chromosome 26"/>
</dbReference>
<evidence type="ECO:0000259" key="6">
    <source>
        <dbReference type="PROSITE" id="PS50157"/>
    </source>
</evidence>
<organism evidence="7 8">
    <name type="scientific">Chilo suppressalis</name>
    <name type="common">Asiatic rice borer moth</name>
    <dbReference type="NCBI Taxonomy" id="168631"/>
    <lineage>
        <taxon>Eukaryota</taxon>
        <taxon>Metazoa</taxon>
        <taxon>Ecdysozoa</taxon>
        <taxon>Arthropoda</taxon>
        <taxon>Hexapoda</taxon>
        <taxon>Insecta</taxon>
        <taxon>Pterygota</taxon>
        <taxon>Neoptera</taxon>
        <taxon>Endopterygota</taxon>
        <taxon>Lepidoptera</taxon>
        <taxon>Glossata</taxon>
        <taxon>Ditrysia</taxon>
        <taxon>Pyraloidea</taxon>
        <taxon>Crambidae</taxon>
        <taxon>Crambinae</taxon>
        <taxon>Chilo</taxon>
    </lineage>
</organism>
<keyword evidence="4" id="KW-0862">Zinc</keyword>
<name>A0ABN8B434_CHISP</name>
<dbReference type="PROSITE" id="PS00028">
    <property type="entry name" value="ZINC_FINGER_C2H2_1"/>
    <property type="match status" value="8"/>
</dbReference>
<dbReference type="InterPro" id="IPR036236">
    <property type="entry name" value="Znf_C2H2_sf"/>
</dbReference>
<evidence type="ECO:0000256" key="3">
    <source>
        <dbReference type="ARBA" id="ARBA00022771"/>
    </source>
</evidence>
<reference evidence="7" key="1">
    <citation type="submission" date="2021-12" db="EMBL/GenBank/DDBJ databases">
        <authorList>
            <person name="King R."/>
        </authorList>
    </citation>
    <scope>NUCLEOTIDE SEQUENCE</scope>
</reference>
<dbReference type="PANTHER" id="PTHR24379:SF121">
    <property type="entry name" value="C2H2-TYPE DOMAIN-CONTAINING PROTEIN"/>
    <property type="match status" value="1"/>
</dbReference>
<feature type="domain" description="C2H2-type" evidence="6">
    <location>
        <begin position="380"/>
        <end position="408"/>
    </location>
</feature>
<dbReference type="PANTHER" id="PTHR24379">
    <property type="entry name" value="KRAB AND ZINC FINGER DOMAIN-CONTAINING"/>
    <property type="match status" value="1"/>
</dbReference>
<proteinExistence type="predicted"/>
<evidence type="ECO:0000256" key="4">
    <source>
        <dbReference type="ARBA" id="ARBA00022833"/>
    </source>
</evidence>
<keyword evidence="2" id="KW-0677">Repeat</keyword>
<dbReference type="Gene3D" id="3.30.160.60">
    <property type="entry name" value="Classic Zinc Finger"/>
    <property type="match status" value="4"/>
</dbReference>
<feature type="domain" description="C2H2-type" evidence="6">
    <location>
        <begin position="295"/>
        <end position="322"/>
    </location>
</feature>
<keyword evidence="3 5" id="KW-0863">Zinc-finger</keyword>
<evidence type="ECO:0000256" key="2">
    <source>
        <dbReference type="ARBA" id="ARBA00022737"/>
    </source>
</evidence>
<dbReference type="InterPro" id="IPR013087">
    <property type="entry name" value="Znf_C2H2_type"/>
</dbReference>
<feature type="domain" description="C2H2-type" evidence="6">
    <location>
        <begin position="194"/>
        <end position="217"/>
    </location>
</feature>
<dbReference type="PROSITE" id="PS50157">
    <property type="entry name" value="ZINC_FINGER_C2H2_2"/>
    <property type="match status" value="7"/>
</dbReference>
<evidence type="ECO:0000313" key="8">
    <source>
        <dbReference type="Proteomes" id="UP001153292"/>
    </source>
</evidence>
<keyword evidence="8" id="KW-1185">Reference proteome</keyword>
<dbReference type="Pfam" id="PF00096">
    <property type="entry name" value="zf-C2H2"/>
    <property type="match status" value="4"/>
</dbReference>
<evidence type="ECO:0000256" key="5">
    <source>
        <dbReference type="PROSITE-ProRule" id="PRU00042"/>
    </source>
</evidence>